<sequence>MINEELGPLTEEELLAWDSYAAAVLGGITASPNNAAKKAAEAADALILQRRLRDPDA</sequence>
<dbReference type="EMBL" id="AZQQ01000109">
    <property type="protein sequence ID" value="KDD65504.1"/>
    <property type="molecule type" value="Genomic_DNA"/>
</dbReference>
<name>A0A059KUS8_9PSED</name>
<accession>A0A059KUS8</accession>
<dbReference type="AlphaFoldDB" id="A0A059KUS8"/>
<protein>
    <submittedName>
        <fullName evidence="1">Uncharacterized protein</fullName>
    </submittedName>
</protein>
<proteinExistence type="predicted"/>
<evidence type="ECO:0000313" key="1">
    <source>
        <dbReference type="EMBL" id="KDD65504.1"/>
    </source>
</evidence>
<dbReference type="Proteomes" id="UP000026739">
    <property type="component" value="Unassembled WGS sequence"/>
</dbReference>
<gene>
    <name evidence="1" type="ORF">V466_29030</name>
</gene>
<organism evidence="1 2">
    <name type="scientific">Pseudomonas mandelii PD30</name>
    <dbReference type="NCBI Taxonomy" id="1419583"/>
    <lineage>
        <taxon>Bacteria</taxon>
        <taxon>Pseudomonadati</taxon>
        <taxon>Pseudomonadota</taxon>
        <taxon>Gammaproteobacteria</taxon>
        <taxon>Pseudomonadales</taxon>
        <taxon>Pseudomonadaceae</taxon>
        <taxon>Pseudomonas</taxon>
    </lineage>
</organism>
<reference evidence="1 2" key="1">
    <citation type="submission" date="2013-12" db="EMBL/GenBank/DDBJ databases">
        <authorList>
            <person name="Formusa P.A."/>
            <person name="Habash M."/>
            <person name="Lee H."/>
            <person name="Trevors J.T."/>
        </authorList>
    </citation>
    <scope>NUCLEOTIDE SEQUENCE [LARGE SCALE GENOMIC DNA]</scope>
    <source>
        <strain evidence="1 2">PD30</strain>
    </source>
</reference>
<comment type="caution">
    <text evidence="1">The sequence shown here is derived from an EMBL/GenBank/DDBJ whole genome shotgun (WGS) entry which is preliminary data.</text>
</comment>
<evidence type="ECO:0000313" key="2">
    <source>
        <dbReference type="Proteomes" id="UP000026739"/>
    </source>
</evidence>
<dbReference type="RefSeq" id="WP_156363970.1">
    <property type="nucleotide sequence ID" value="NZ_AZQQ01000109.1"/>
</dbReference>